<dbReference type="PRINTS" id="PR00145">
    <property type="entry name" value="ARGSUCLYASE"/>
</dbReference>
<dbReference type="InterPro" id="IPR020557">
    <property type="entry name" value="Fumarate_lyase_CS"/>
</dbReference>
<dbReference type="Gene3D" id="1.10.275.10">
    <property type="entry name" value="Fumarase/aspartase (N-terminal domain)"/>
    <property type="match status" value="1"/>
</dbReference>
<evidence type="ECO:0000256" key="2">
    <source>
        <dbReference type="ARBA" id="ARBA00012992"/>
    </source>
</evidence>
<evidence type="ECO:0000313" key="7">
    <source>
        <dbReference type="EMBL" id="SMP69264.1"/>
    </source>
</evidence>
<dbReference type="FunFam" id="1.10.40.30:FF:000002">
    <property type="entry name" value="Fumarate hydratase class II"/>
    <property type="match status" value="1"/>
</dbReference>
<organism evidence="7 8">
    <name type="scientific">Anoxynatronum buryatiense</name>
    <dbReference type="NCBI Taxonomy" id="489973"/>
    <lineage>
        <taxon>Bacteria</taxon>
        <taxon>Bacillati</taxon>
        <taxon>Bacillota</taxon>
        <taxon>Clostridia</taxon>
        <taxon>Eubacteriales</taxon>
        <taxon>Clostridiaceae</taxon>
        <taxon>Anoxynatronum</taxon>
    </lineage>
</organism>
<dbReference type="CDD" id="cd01357">
    <property type="entry name" value="Aspartase"/>
    <property type="match status" value="1"/>
</dbReference>
<dbReference type="InterPro" id="IPR008948">
    <property type="entry name" value="L-Aspartase-like"/>
</dbReference>
<comment type="catalytic activity">
    <reaction evidence="1">
        <text>L-aspartate = fumarate + NH4(+)</text>
        <dbReference type="Rhea" id="RHEA:16601"/>
        <dbReference type="ChEBI" id="CHEBI:28938"/>
        <dbReference type="ChEBI" id="CHEBI:29806"/>
        <dbReference type="ChEBI" id="CHEBI:29991"/>
        <dbReference type="EC" id="4.3.1.1"/>
    </reaction>
</comment>
<evidence type="ECO:0000313" key="8">
    <source>
        <dbReference type="Proteomes" id="UP001158066"/>
    </source>
</evidence>
<dbReference type="PROSITE" id="PS00163">
    <property type="entry name" value="FUMARATE_LYASES"/>
    <property type="match status" value="1"/>
</dbReference>
<dbReference type="InterPro" id="IPR051546">
    <property type="entry name" value="Aspartate_Ammonia-Lyase"/>
</dbReference>
<dbReference type="EMBL" id="FXUF01000018">
    <property type="protein sequence ID" value="SMP69264.1"/>
    <property type="molecule type" value="Genomic_DNA"/>
</dbReference>
<dbReference type="Gene3D" id="1.20.200.10">
    <property type="entry name" value="Fumarase/aspartase (Central domain)"/>
    <property type="match status" value="1"/>
</dbReference>
<dbReference type="InterPro" id="IPR018951">
    <property type="entry name" value="Fumarase_C_C"/>
</dbReference>
<evidence type="ECO:0000256" key="3">
    <source>
        <dbReference type="ARBA" id="ARBA00022605"/>
    </source>
</evidence>
<keyword evidence="3" id="KW-0028">Amino-acid biosynthesis</keyword>
<dbReference type="AlphaFoldDB" id="A0AA45WYQ4"/>
<feature type="domain" description="Fumarate lyase N-terminal" evidence="5">
    <location>
        <begin position="43"/>
        <end position="371"/>
    </location>
</feature>
<protein>
    <recommendedName>
        <fullName evidence="2">aspartate ammonia-lyase</fullName>
        <ecNumber evidence="2">4.3.1.1</ecNumber>
    </recommendedName>
</protein>
<dbReference type="GO" id="GO:0008652">
    <property type="term" value="P:amino acid biosynthetic process"/>
    <property type="evidence" value="ECO:0007669"/>
    <property type="project" value="UniProtKB-KW"/>
</dbReference>
<dbReference type="Pfam" id="PF00206">
    <property type="entry name" value="Lyase_1"/>
    <property type="match status" value="1"/>
</dbReference>
<dbReference type="Pfam" id="PF10415">
    <property type="entry name" value="FumaraseC_C"/>
    <property type="match status" value="1"/>
</dbReference>
<dbReference type="RefSeq" id="WP_283410609.1">
    <property type="nucleotide sequence ID" value="NZ_FXUF01000018.1"/>
</dbReference>
<keyword evidence="4" id="KW-0456">Lyase</keyword>
<reference evidence="7" key="1">
    <citation type="submission" date="2017-05" db="EMBL/GenBank/DDBJ databases">
        <authorList>
            <person name="Varghese N."/>
            <person name="Submissions S."/>
        </authorList>
    </citation>
    <scope>NUCLEOTIDE SEQUENCE</scope>
    <source>
        <strain evidence="7">Su22</strain>
    </source>
</reference>
<name>A0AA45WYQ4_9CLOT</name>
<dbReference type="PANTHER" id="PTHR42696">
    <property type="entry name" value="ASPARTATE AMMONIA-LYASE"/>
    <property type="match status" value="1"/>
</dbReference>
<dbReference type="SUPFAM" id="SSF48557">
    <property type="entry name" value="L-aspartase-like"/>
    <property type="match status" value="1"/>
</dbReference>
<dbReference type="InterPro" id="IPR000362">
    <property type="entry name" value="Fumarate_lyase_fam"/>
</dbReference>
<evidence type="ECO:0000256" key="4">
    <source>
        <dbReference type="ARBA" id="ARBA00023239"/>
    </source>
</evidence>
<dbReference type="GO" id="GO:0005829">
    <property type="term" value="C:cytosol"/>
    <property type="evidence" value="ECO:0007669"/>
    <property type="project" value="TreeGrafter"/>
</dbReference>
<dbReference type="FunFam" id="1.10.275.10:FF:000001">
    <property type="entry name" value="Fumarate hydratase, mitochondrial"/>
    <property type="match status" value="1"/>
</dbReference>
<feature type="domain" description="Fumarase C C-terminal" evidence="6">
    <location>
        <begin position="437"/>
        <end position="490"/>
    </location>
</feature>
<sequence length="500" mass="54725">MDQAKNQQALVSQIGSVDTQQQWLTEKENDCTDTRIEMDSLGAKEVPAAAYYGVQSIRAQENFPLTGNRVHPQLIRAMGMVKLACTEANQATDSLEPRIAEAIKQACIEFIAGQYQQDMIVEAIQGGAGTSINMNVNEILANRAIEILGGRKGDYGVVSPNTHVNMAQSTNDVVPTAFKVAVLMMHEALISSLVKLHETLQRKEMDFDEIVTIGRTHLQDAIPIRLGQRFGAYAKFVKRDIERIKESMEDLKTVNLGATAVGTGLNADMAYIEKAIEELALITGFDIRLAEDLVDGTQNTDAYVHVSGALRTCALNLSKMCNDLRLMASGPICGLMDIHLPAMQPGSSIMPGKVNPVMPEMMNQICFQVQGNDHAIAMASEAGQFELNVMGPVLFKNLFESMELITNGVDALVEKCIRDLQANEARCTQQVNRSVGLVTALNPHIGYEKSAEIAKEALDSKRSVREVVLEKGILTEAQLDRILQPREMTEPGIAGGRMDH</sequence>
<dbReference type="GO" id="GO:0006099">
    <property type="term" value="P:tricarboxylic acid cycle"/>
    <property type="evidence" value="ECO:0007669"/>
    <property type="project" value="InterPro"/>
</dbReference>
<dbReference type="NCBIfam" id="NF008909">
    <property type="entry name" value="PRK12273.1"/>
    <property type="match status" value="1"/>
</dbReference>
<evidence type="ECO:0000256" key="1">
    <source>
        <dbReference type="ARBA" id="ARBA00001494"/>
    </source>
</evidence>
<dbReference type="InterPro" id="IPR024083">
    <property type="entry name" value="Fumarase/histidase_N"/>
</dbReference>
<gene>
    <name evidence="7" type="ORF">SAMN06296020_11844</name>
</gene>
<keyword evidence="8" id="KW-1185">Reference proteome</keyword>
<evidence type="ECO:0000259" key="6">
    <source>
        <dbReference type="Pfam" id="PF10415"/>
    </source>
</evidence>
<dbReference type="GO" id="GO:0008797">
    <property type="term" value="F:aspartate ammonia-lyase activity"/>
    <property type="evidence" value="ECO:0007669"/>
    <property type="project" value="UniProtKB-EC"/>
</dbReference>
<dbReference type="FunFam" id="1.20.200.10:FF:000001">
    <property type="entry name" value="Fumarate hydratase, mitochondrial"/>
    <property type="match status" value="1"/>
</dbReference>
<accession>A0AA45WYQ4</accession>
<dbReference type="GO" id="GO:0006531">
    <property type="term" value="P:aspartate metabolic process"/>
    <property type="evidence" value="ECO:0007669"/>
    <property type="project" value="TreeGrafter"/>
</dbReference>
<comment type="caution">
    <text evidence="7">The sequence shown here is derived from an EMBL/GenBank/DDBJ whole genome shotgun (WGS) entry which is preliminary data.</text>
</comment>
<dbReference type="EC" id="4.3.1.1" evidence="2"/>
<dbReference type="PRINTS" id="PR00149">
    <property type="entry name" value="FUMRATELYASE"/>
</dbReference>
<dbReference type="PANTHER" id="PTHR42696:SF2">
    <property type="entry name" value="ASPARTATE AMMONIA-LYASE"/>
    <property type="match status" value="1"/>
</dbReference>
<dbReference type="Gene3D" id="1.10.40.30">
    <property type="entry name" value="Fumarase/aspartase (C-terminal domain)"/>
    <property type="match status" value="1"/>
</dbReference>
<proteinExistence type="predicted"/>
<dbReference type="Proteomes" id="UP001158066">
    <property type="component" value="Unassembled WGS sequence"/>
</dbReference>
<dbReference type="InterPro" id="IPR022761">
    <property type="entry name" value="Fumarate_lyase_N"/>
</dbReference>
<evidence type="ECO:0000259" key="5">
    <source>
        <dbReference type="Pfam" id="PF00206"/>
    </source>
</evidence>